<keyword evidence="2" id="KW-1185">Reference proteome</keyword>
<organism evidence="1 2">
    <name type="scientific">Pseudomonas abietaniphila</name>
    <dbReference type="NCBI Taxonomy" id="89065"/>
    <lineage>
        <taxon>Bacteria</taxon>
        <taxon>Pseudomonadati</taxon>
        <taxon>Pseudomonadota</taxon>
        <taxon>Gammaproteobacteria</taxon>
        <taxon>Pseudomonadales</taxon>
        <taxon>Pseudomonadaceae</taxon>
        <taxon>Pseudomonas</taxon>
    </lineage>
</organism>
<dbReference type="RefSeq" id="WP_074752098.1">
    <property type="nucleotide sequence ID" value="NZ_FNCO01000003.1"/>
</dbReference>
<name>A0A1G7XU00_9PSED</name>
<dbReference type="InterPro" id="IPR013362">
    <property type="entry name" value="Pilus_4_PilV"/>
</dbReference>
<protein>
    <submittedName>
        <fullName evidence="1">Type IV pilus assembly protein PilV</fullName>
    </submittedName>
</protein>
<accession>A0A1G7XU00</accession>
<sequence length="179" mass="18868">MIVGMRRRCAGFSMIEVLVSLLITVVGVLGMVALQSKAIPYTQDSVQRNTAMMLVDDLVEILRASTTCTGTNDCMKAPGAQFQAAAANCIPTPAVATQQIGCWANRAKASLPGADDLAVSSFYICRSVLAGDITAAACGTDVIADTEVEIQVAWKVKNPSDCLDGGANGMCTYKLRTRL</sequence>
<gene>
    <name evidence="1" type="ORF">SAMN05216605_103392</name>
</gene>
<dbReference type="Pfam" id="PF07963">
    <property type="entry name" value="N_methyl"/>
    <property type="match status" value="1"/>
</dbReference>
<evidence type="ECO:0000313" key="1">
    <source>
        <dbReference type="EMBL" id="SDG87604.1"/>
    </source>
</evidence>
<dbReference type="AlphaFoldDB" id="A0A1G7XU00"/>
<proteinExistence type="predicted"/>
<dbReference type="STRING" id="89065.SAMN05216605_103392"/>
<evidence type="ECO:0000313" key="2">
    <source>
        <dbReference type="Proteomes" id="UP000182894"/>
    </source>
</evidence>
<dbReference type="NCBIfam" id="TIGR02523">
    <property type="entry name" value="type_IV_pilV"/>
    <property type="match status" value="1"/>
</dbReference>
<dbReference type="EMBL" id="FNCO01000003">
    <property type="protein sequence ID" value="SDG87604.1"/>
    <property type="molecule type" value="Genomic_DNA"/>
</dbReference>
<reference evidence="2" key="1">
    <citation type="submission" date="2016-10" db="EMBL/GenBank/DDBJ databases">
        <authorList>
            <person name="Varghese N."/>
            <person name="Submissions S."/>
        </authorList>
    </citation>
    <scope>NUCLEOTIDE SEQUENCE [LARGE SCALE GENOMIC DNA]</scope>
    <source>
        <strain evidence="2">ATCC 700689</strain>
    </source>
</reference>
<dbReference type="Proteomes" id="UP000182894">
    <property type="component" value="Unassembled WGS sequence"/>
</dbReference>
<dbReference type="InterPro" id="IPR012902">
    <property type="entry name" value="N_methyl_site"/>
</dbReference>